<gene>
    <name evidence="1" type="ORF">SDC9_168763</name>
</gene>
<evidence type="ECO:0000313" key="1">
    <source>
        <dbReference type="EMBL" id="MPN21384.1"/>
    </source>
</evidence>
<reference evidence="1" key="1">
    <citation type="submission" date="2019-08" db="EMBL/GenBank/DDBJ databases">
        <authorList>
            <person name="Kucharzyk K."/>
            <person name="Murdoch R.W."/>
            <person name="Higgins S."/>
            <person name="Loffler F."/>
        </authorList>
    </citation>
    <scope>NUCLEOTIDE SEQUENCE</scope>
</reference>
<accession>A0A645GBF4</accession>
<name>A0A645GBF4_9ZZZZ</name>
<protein>
    <submittedName>
        <fullName evidence="1">Uncharacterized protein</fullName>
    </submittedName>
</protein>
<proteinExistence type="predicted"/>
<comment type="caution">
    <text evidence="1">The sequence shown here is derived from an EMBL/GenBank/DDBJ whole genome shotgun (WGS) entry which is preliminary data.</text>
</comment>
<sequence>MRHTAARIGQHFGGFKKDAGADNDANYHGNSRQQAVSLFQLGFHYNHSLSFFLFFIKMLKKQKMIYSLFITDMKAYVNKL</sequence>
<dbReference type="AlphaFoldDB" id="A0A645GBF4"/>
<dbReference type="EMBL" id="VSSQ01069356">
    <property type="protein sequence ID" value="MPN21384.1"/>
    <property type="molecule type" value="Genomic_DNA"/>
</dbReference>
<organism evidence="1">
    <name type="scientific">bioreactor metagenome</name>
    <dbReference type="NCBI Taxonomy" id="1076179"/>
    <lineage>
        <taxon>unclassified sequences</taxon>
        <taxon>metagenomes</taxon>
        <taxon>ecological metagenomes</taxon>
    </lineage>
</organism>